<dbReference type="FunFam" id="1.10.10.60:FF:000002">
    <property type="entry name" value="Myb family transcription factor"/>
    <property type="match status" value="1"/>
</dbReference>
<evidence type="ECO:0000256" key="1">
    <source>
        <dbReference type="ARBA" id="ARBA00004123"/>
    </source>
</evidence>
<keyword evidence="10" id="KW-1185">Reference proteome</keyword>
<feature type="compositionally biased region" description="Polar residues" evidence="7">
    <location>
        <begin position="37"/>
        <end position="49"/>
    </location>
</feature>
<gene>
    <name evidence="9" type="ORF">EUTSA_v10002005mg</name>
</gene>
<accession>V4NUG8</accession>
<dbReference type="eggNOG" id="ENOG502QXMH">
    <property type="taxonomic scope" value="Eukaryota"/>
</dbReference>
<evidence type="ECO:0000313" key="10">
    <source>
        <dbReference type="Proteomes" id="UP000030689"/>
    </source>
</evidence>
<sequence>MQDLVGRAPLWHLQEPMKSTFTDISKENNGDSLSDLARTSSGPSLQNPSVAADMSFHSEHNQLMEGPYHLLSENGGAVGHIYSNDLHNTPMVSHEKQNGSSDVPFISKILDWDPASIPDLFDCPFDSSTQSNQMEDGGIVASDDIHRRIFLPELDDELITDENPLMSTHWNDLLLETSSTPASKVQKPTMQSQIQQPQVVLQQPSPCVELQPLVRTVSSNNNNNNDSNNNAAAKARMRWTQELHEAFVEAVNQLGGSNKATPKGVLKHMKVEGLTIYHVKSHLQKYRTYRPEPSEAGSSETKLTPIEHITSLDTKRGIDITEALRIQMEVQKQLHEQLEIQRNMQLRIEEQGKALMMMFEKQNMGFGKPEQGDDETSPENGSEESDSPPSKRPRKR</sequence>
<dbReference type="EMBL" id="KI517398">
    <property type="protein sequence ID" value="ESQ50411.1"/>
    <property type="molecule type" value="Genomic_DNA"/>
</dbReference>
<dbReference type="Gene3D" id="1.10.10.60">
    <property type="entry name" value="Homeodomain-like"/>
    <property type="match status" value="1"/>
</dbReference>
<organism evidence="9 10">
    <name type="scientific">Eutrema salsugineum</name>
    <name type="common">Saltwater cress</name>
    <name type="synonym">Sisymbrium salsugineum</name>
    <dbReference type="NCBI Taxonomy" id="72664"/>
    <lineage>
        <taxon>Eukaryota</taxon>
        <taxon>Viridiplantae</taxon>
        <taxon>Streptophyta</taxon>
        <taxon>Embryophyta</taxon>
        <taxon>Tracheophyta</taxon>
        <taxon>Spermatophyta</taxon>
        <taxon>Magnoliopsida</taxon>
        <taxon>eudicotyledons</taxon>
        <taxon>Gunneridae</taxon>
        <taxon>Pentapetalae</taxon>
        <taxon>rosids</taxon>
        <taxon>malvids</taxon>
        <taxon>Brassicales</taxon>
        <taxon>Brassicaceae</taxon>
        <taxon>Eutremeae</taxon>
        <taxon>Eutrema</taxon>
    </lineage>
</organism>
<dbReference type="PROSITE" id="PS51294">
    <property type="entry name" value="HTH_MYB"/>
    <property type="match status" value="1"/>
</dbReference>
<dbReference type="PANTHER" id="PTHR31499">
    <property type="entry name" value="MYB FAMILY TRANSCRIPTION FACTOR PHL11"/>
    <property type="match status" value="1"/>
</dbReference>
<dbReference type="GO" id="GO:0005634">
    <property type="term" value="C:nucleus"/>
    <property type="evidence" value="ECO:0007669"/>
    <property type="project" value="UniProtKB-SubCell"/>
</dbReference>
<dbReference type="GO" id="GO:0003677">
    <property type="term" value="F:DNA binding"/>
    <property type="evidence" value="ECO:0007669"/>
    <property type="project" value="InterPro"/>
</dbReference>
<dbReference type="InterPro" id="IPR006447">
    <property type="entry name" value="Myb_dom_plants"/>
</dbReference>
<dbReference type="NCBIfam" id="TIGR01557">
    <property type="entry name" value="myb_SHAQKYF"/>
    <property type="match status" value="1"/>
</dbReference>
<comment type="similarity">
    <text evidence="2">Belongs to the MYB-CC family.</text>
</comment>
<dbReference type="AlphaFoldDB" id="V4NUG8"/>
<dbReference type="OrthoDB" id="551907at2759"/>
<protein>
    <recommendedName>
        <fullName evidence="8">HTH myb-type domain-containing protein</fullName>
    </recommendedName>
</protein>
<evidence type="ECO:0000256" key="4">
    <source>
        <dbReference type="ARBA" id="ARBA00023054"/>
    </source>
</evidence>
<dbReference type="InterPro" id="IPR001005">
    <property type="entry name" value="SANT/Myb"/>
</dbReference>
<dbReference type="InterPro" id="IPR025756">
    <property type="entry name" value="Myb_CC_LHEQLE"/>
</dbReference>
<dbReference type="SUPFAM" id="SSF46689">
    <property type="entry name" value="Homeodomain-like"/>
    <property type="match status" value="1"/>
</dbReference>
<evidence type="ECO:0000313" key="9">
    <source>
        <dbReference type="EMBL" id="ESQ50411.1"/>
    </source>
</evidence>
<evidence type="ECO:0000256" key="3">
    <source>
        <dbReference type="ARBA" id="ARBA00023015"/>
    </source>
</evidence>
<reference evidence="9 10" key="1">
    <citation type="journal article" date="2013" name="Front. Plant Sci.">
        <title>The Reference Genome of the Halophytic Plant Eutrema salsugineum.</title>
        <authorList>
            <person name="Yang R."/>
            <person name="Jarvis D.E."/>
            <person name="Chen H."/>
            <person name="Beilstein M.A."/>
            <person name="Grimwood J."/>
            <person name="Jenkins J."/>
            <person name="Shu S."/>
            <person name="Prochnik S."/>
            <person name="Xin M."/>
            <person name="Ma C."/>
            <person name="Schmutz J."/>
            <person name="Wing R.A."/>
            <person name="Mitchell-Olds T."/>
            <person name="Schumaker K.S."/>
            <person name="Wang X."/>
        </authorList>
    </citation>
    <scope>NUCLEOTIDE SEQUENCE [LARGE SCALE GENOMIC DNA]</scope>
</reference>
<dbReference type="GO" id="GO:0003700">
    <property type="term" value="F:DNA-binding transcription factor activity"/>
    <property type="evidence" value="ECO:0007669"/>
    <property type="project" value="InterPro"/>
</dbReference>
<dbReference type="Gramene" id="ESQ50411">
    <property type="protein sequence ID" value="ESQ50411"/>
    <property type="gene ID" value="EUTSA_v10002005mg"/>
</dbReference>
<dbReference type="Pfam" id="PF14379">
    <property type="entry name" value="Myb_CC_LHEQLE"/>
    <property type="match status" value="1"/>
</dbReference>
<proteinExistence type="inferred from homology"/>
<dbReference type="PANTHER" id="PTHR31499:SF80">
    <property type="entry name" value="HTH MYB-TYPE DOMAIN-CONTAINING PROTEIN"/>
    <property type="match status" value="1"/>
</dbReference>
<dbReference type="InterPro" id="IPR017930">
    <property type="entry name" value="Myb_dom"/>
</dbReference>
<evidence type="ECO:0000256" key="5">
    <source>
        <dbReference type="ARBA" id="ARBA00023163"/>
    </source>
</evidence>
<evidence type="ECO:0000256" key="7">
    <source>
        <dbReference type="SAM" id="MobiDB-lite"/>
    </source>
</evidence>
<dbReference type="InterPro" id="IPR046955">
    <property type="entry name" value="PHR1-like"/>
</dbReference>
<feature type="region of interest" description="Disordered" evidence="7">
    <location>
        <begin position="22"/>
        <end position="49"/>
    </location>
</feature>
<dbReference type="InterPro" id="IPR009057">
    <property type="entry name" value="Homeodomain-like_sf"/>
</dbReference>
<name>V4NUG8_EUTSA</name>
<evidence type="ECO:0000256" key="6">
    <source>
        <dbReference type="ARBA" id="ARBA00023242"/>
    </source>
</evidence>
<dbReference type="Pfam" id="PF00249">
    <property type="entry name" value="Myb_DNA-binding"/>
    <property type="match status" value="1"/>
</dbReference>
<dbReference type="Proteomes" id="UP000030689">
    <property type="component" value="Unassembled WGS sequence"/>
</dbReference>
<keyword evidence="3" id="KW-0805">Transcription regulation</keyword>
<keyword evidence="6" id="KW-0539">Nucleus</keyword>
<keyword evidence="5" id="KW-0804">Transcription</keyword>
<dbReference type="STRING" id="72664.V4NUG8"/>
<keyword evidence="4" id="KW-0175">Coiled coil</keyword>
<dbReference type="OMA" id="MSTHWND"/>
<feature type="compositionally biased region" description="Acidic residues" evidence="7">
    <location>
        <begin position="372"/>
        <end position="386"/>
    </location>
</feature>
<comment type="subcellular location">
    <subcellularLocation>
        <location evidence="1">Nucleus</location>
    </subcellularLocation>
</comment>
<evidence type="ECO:0000256" key="2">
    <source>
        <dbReference type="ARBA" id="ARBA00006783"/>
    </source>
</evidence>
<feature type="region of interest" description="Disordered" evidence="7">
    <location>
        <begin position="361"/>
        <end position="396"/>
    </location>
</feature>
<feature type="domain" description="HTH myb-type" evidence="8">
    <location>
        <begin position="231"/>
        <end position="291"/>
    </location>
</feature>
<evidence type="ECO:0000259" key="8">
    <source>
        <dbReference type="PROSITE" id="PS51294"/>
    </source>
</evidence>
<dbReference type="KEGG" id="eus:EUTSA_v10002005mg"/>